<feature type="region of interest" description="Disordered" evidence="2">
    <location>
        <begin position="197"/>
        <end position="225"/>
    </location>
</feature>
<organism evidence="4 5">
    <name type="scientific">Puccinia graminis f. sp. tritici</name>
    <dbReference type="NCBI Taxonomy" id="56615"/>
    <lineage>
        <taxon>Eukaryota</taxon>
        <taxon>Fungi</taxon>
        <taxon>Dikarya</taxon>
        <taxon>Basidiomycota</taxon>
        <taxon>Pucciniomycotina</taxon>
        <taxon>Pucciniomycetes</taxon>
        <taxon>Pucciniales</taxon>
        <taxon>Pucciniaceae</taxon>
        <taxon>Puccinia</taxon>
    </lineage>
</organism>
<feature type="domain" description="Erythromycin biosynthesis protein CIII-like C-terminal" evidence="3">
    <location>
        <begin position="235"/>
        <end position="289"/>
    </location>
</feature>
<dbReference type="GO" id="GO:0016758">
    <property type="term" value="F:hexosyltransferase activity"/>
    <property type="evidence" value="ECO:0007669"/>
    <property type="project" value="UniProtKB-ARBA"/>
</dbReference>
<dbReference type="AlphaFoldDB" id="A0A5B0M4A8"/>
<dbReference type="Proteomes" id="UP000325313">
    <property type="component" value="Unassembled WGS sequence"/>
</dbReference>
<comment type="caution">
    <text evidence="4">The sequence shown here is derived from an EMBL/GenBank/DDBJ whole genome shotgun (WGS) entry which is preliminary data.</text>
</comment>
<gene>
    <name evidence="4" type="ORF">PGTUg99_016587</name>
</gene>
<sequence>MVGAHIAQSLNIPYIRAFTMPWTKTGVYPHAMAAMGTYWGEWMNKLSYKLFDGITWLLIRSKVNLWREKTLNLRRTTLAELQLSKVPFLYNFSPHVAPKPSDWGDLIKVTGYWFVKQKQNPVNIPNDLEKAIEKARRQHKKIVYIGFGSIIVPDPKKMTDAIVGAVEESNVFAIISGGWTAGAAEGATKVAAEGATKGAAEGATKGSTETATKGATETATEEKTEAEKEAEIATAYMKEKIGERPNSMHYVDSVPHEWLFPQISAALHHGGAGTTAASIRAGIPTLIKPFFGKLIGNLDQQSNLRPQKSDLLIQSNPGDQTFWAQRVEKLGVGTHVASLGKKDIADALFKATTNKKQIEAAKALGKQVDSVSVLKKLMYQRGSQILGWLN</sequence>
<evidence type="ECO:0000313" key="4">
    <source>
        <dbReference type="EMBL" id="KAA1071113.1"/>
    </source>
</evidence>
<name>A0A5B0M4A8_PUCGR</name>
<evidence type="ECO:0000259" key="3">
    <source>
        <dbReference type="Pfam" id="PF06722"/>
    </source>
</evidence>
<evidence type="ECO:0000256" key="1">
    <source>
        <dbReference type="ARBA" id="ARBA00022679"/>
    </source>
</evidence>
<dbReference type="PANTHER" id="PTHR48050">
    <property type="entry name" value="STEROL 3-BETA-GLUCOSYLTRANSFERASE"/>
    <property type="match status" value="1"/>
</dbReference>
<dbReference type="SUPFAM" id="SSF53756">
    <property type="entry name" value="UDP-Glycosyltransferase/glycogen phosphorylase"/>
    <property type="match status" value="2"/>
</dbReference>
<protein>
    <recommendedName>
        <fullName evidence="3">Erythromycin biosynthesis protein CIII-like C-terminal domain-containing protein</fullName>
    </recommendedName>
</protein>
<dbReference type="InterPro" id="IPR002213">
    <property type="entry name" value="UDP_glucos_trans"/>
</dbReference>
<evidence type="ECO:0000313" key="5">
    <source>
        <dbReference type="Proteomes" id="UP000325313"/>
    </source>
</evidence>
<proteinExistence type="predicted"/>
<dbReference type="PANTHER" id="PTHR48050:SF25">
    <property type="entry name" value="STEROL 3-BETA-GLUCOSYLTRANSFERASE"/>
    <property type="match status" value="1"/>
</dbReference>
<dbReference type="GO" id="GO:0016125">
    <property type="term" value="P:sterol metabolic process"/>
    <property type="evidence" value="ECO:0007669"/>
    <property type="project" value="TreeGrafter"/>
</dbReference>
<keyword evidence="1" id="KW-0808">Transferase</keyword>
<dbReference type="EMBL" id="VDEP01000480">
    <property type="protein sequence ID" value="KAA1071113.1"/>
    <property type="molecule type" value="Genomic_DNA"/>
</dbReference>
<dbReference type="Pfam" id="PF06722">
    <property type="entry name" value="EryCIII-like_C"/>
    <property type="match status" value="1"/>
</dbReference>
<dbReference type="CDD" id="cd03784">
    <property type="entry name" value="GT1_Gtf-like"/>
    <property type="match status" value="1"/>
</dbReference>
<feature type="compositionally biased region" description="Low complexity" evidence="2">
    <location>
        <begin position="197"/>
        <end position="218"/>
    </location>
</feature>
<dbReference type="InterPro" id="IPR010610">
    <property type="entry name" value="EryCIII-like_C"/>
</dbReference>
<accession>A0A5B0M4A8</accession>
<reference evidence="4 5" key="1">
    <citation type="submission" date="2019-05" db="EMBL/GenBank/DDBJ databases">
        <title>Emergence of the Ug99 lineage of the wheat stem rust pathogen through somatic hybridization.</title>
        <authorList>
            <person name="Li F."/>
            <person name="Upadhyaya N.M."/>
            <person name="Sperschneider J."/>
            <person name="Matny O."/>
            <person name="Nguyen-Phuc H."/>
            <person name="Mago R."/>
            <person name="Raley C."/>
            <person name="Miller M.E."/>
            <person name="Silverstein K.A.T."/>
            <person name="Henningsen E."/>
            <person name="Hirsch C.D."/>
            <person name="Visser B."/>
            <person name="Pretorius Z.A."/>
            <person name="Steffenson B.J."/>
            <person name="Schwessinger B."/>
            <person name="Dodds P.N."/>
            <person name="Figueroa M."/>
        </authorList>
    </citation>
    <scope>NUCLEOTIDE SEQUENCE [LARGE SCALE GENOMIC DNA]</scope>
    <source>
        <strain evidence="4 5">Ug99</strain>
    </source>
</reference>
<dbReference type="GO" id="GO:0008194">
    <property type="term" value="F:UDP-glycosyltransferase activity"/>
    <property type="evidence" value="ECO:0007669"/>
    <property type="project" value="InterPro"/>
</dbReference>
<dbReference type="Gene3D" id="3.40.50.2000">
    <property type="entry name" value="Glycogen Phosphorylase B"/>
    <property type="match status" value="2"/>
</dbReference>
<dbReference type="InterPro" id="IPR050426">
    <property type="entry name" value="Glycosyltransferase_28"/>
</dbReference>
<evidence type="ECO:0000256" key="2">
    <source>
        <dbReference type="SAM" id="MobiDB-lite"/>
    </source>
</evidence>